<accession>A0A832M5K8</accession>
<protein>
    <submittedName>
        <fullName evidence="1">Uncharacterized protein</fullName>
    </submittedName>
</protein>
<dbReference type="EMBL" id="DSRD01000564">
    <property type="protein sequence ID" value="HGW94401.1"/>
    <property type="molecule type" value="Genomic_DNA"/>
</dbReference>
<name>A0A832M5K8_9CYAN</name>
<gene>
    <name evidence="1" type="ORF">ENR47_08995</name>
</gene>
<evidence type="ECO:0000313" key="1">
    <source>
        <dbReference type="EMBL" id="HGW94401.1"/>
    </source>
</evidence>
<sequence>MRHSLTVLAGTFVAFFMLETTAIAQVTYYSCLPEVQRRTNFNGRIYWGWTNQGNRLDLDPNSIRSTQYGMQFTYYLNGQAIEGFTNCRESAWYVGRRRVAATSPAATEMLRYICGSRVSLDW</sequence>
<reference evidence="1" key="1">
    <citation type="journal article" date="2020" name="mSystems">
        <title>Genome- and Community-Level Interaction Insights into Carbon Utilization and Element Cycling Functions of Hydrothermarchaeota in Hydrothermal Sediment.</title>
        <authorList>
            <person name="Zhou Z."/>
            <person name="Liu Y."/>
            <person name="Xu W."/>
            <person name="Pan J."/>
            <person name="Luo Z.H."/>
            <person name="Li M."/>
        </authorList>
    </citation>
    <scope>NUCLEOTIDE SEQUENCE [LARGE SCALE GENOMIC DNA]</scope>
    <source>
        <strain evidence="1">SpSt-402</strain>
    </source>
</reference>
<organism evidence="1">
    <name type="scientific">Oscillatoriales cyanobacterium SpSt-402</name>
    <dbReference type="NCBI Taxonomy" id="2282168"/>
    <lineage>
        <taxon>Bacteria</taxon>
        <taxon>Bacillati</taxon>
        <taxon>Cyanobacteriota</taxon>
        <taxon>Cyanophyceae</taxon>
        <taxon>Oscillatoriophycideae</taxon>
        <taxon>Oscillatoriales</taxon>
    </lineage>
</organism>
<dbReference type="AlphaFoldDB" id="A0A832M5K8"/>
<comment type="caution">
    <text evidence="1">The sequence shown here is derived from an EMBL/GenBank/DDBJ whole genome shotgun (WGS) entry which is preliminary data.</text>
</comment>
<proteinExistence type="predicted"/>